<dbReference type="EMBL" id="AFXZ01000025">
    <property type="protein sequence ID" value="EGV43473.2"/>
    <property type="molecule type" value="Genomic_DNA"/>
</dbReference>
<dbReference type="STRING" id="1046627.BZARG_1318"/>
<evidence type="ECO:0000313" key="3">
    <source>
        <dbReference type="Proteomes" id="UP000003730"/>
    </source>
</evidence>
<accession>G2EDG8</accession>
<protein>
    <recommendedName>
        <fullName evidence="1">DUF2007 domain-containing protein</fullName>
    </recommendedName>
</protein>
<proteinExistence type="predicted"/>
<dbReference type="SUPFAM" id="SSF54913">
    <property type="entry name" value="GlnB-like"/>
    <property type="match status" value="1"/>
</dbReference>
<feature type="domain" description="DUF2007" evidence="1">
    <location>
        <begin position="16"/>
        <end position="76"/>
    </location>
</feature>
<comment type="caution">
    <text evidence="2">The sequence shown here is derived from an EMBL/GenBank/DDBJ whole genome shotgun (WGS) entry which is preliminary data.</text>
</comment>
<dbReference type="InterPro" id="IPR018551">
    <property type="entry name" value="DUF2007"/>
</dbReference>
<dbReference type="Proteomes" id="UP000003730">
    <property type="component" value="Unassembled WGS sequence"/>
</dbReference>
<keyword evidence="3" id="KW-1185">Reference proteome</keyword>
<evidence type="ECO:0000313" key="2">
    <source>
        <dbReference type="EMBL" id="EGV43473.2"/>
    </source>
</evidence>
<sequence length="80" mass="9015">MINLLYHYNTQIMARKLIVSSNSQVKISGIKNALDEASISYFEINKSDSSYPGILGQIEVYVEDTEEVEALDCIKDLIND</sequence>
<dbReference type="InterPro" id="IPR011322">
    <property type="entry name" value="N-reg_PII-like_a/b"/>
</dbReference>
<dbReference type="Gene3D" id="3.30.70.790">
    <property type="entry name" value="UreE, C-terminal domain"/>
    <property type="match status" value="1"/>
</dbReference>
<dbReference type="Pfam" id="PF09413">
    <property type="entry name" value="DUF2007"/>
    <property type="match status" value="1"/>
</dbReference>
<evidence type="ECO:0000259" key="1">
    <source>
        <dbReference type="Pfam" id="PF09413"/>
    </source>
</evidence>
<dbReference type="AlphaFoldDB" id="G2EDG8"/>
<name>G2EDG8_9FLAO</name>
<reference evidence="2 3" key="1">
    <citation type="journal article" date="2008" name="Int. J. Syst. Evol. Microbiol.">
        <title>Bizionia argentinensis sp. nov., isolated from surface marine water in Antarctica.</title>
        <authorList>
            <person name="Bercovich A."/>
            <person name="Vazquez S.C."/>
            <person name="Yankilevich P."/>
            <person name="Coria S.H."/>
            <person name="Foti M."/>
            <person name="Hernandez E."/>
            <person name="Vidal A."/>
            <person name="Ruberto L."/>
            <person name="Melo C."/>
            <person name="Marenssi S."/>
            <person name="Criscuolo M."/>
            <person name="Memoli M."/>
            <person name="Arguelles M."/>
            <person name="Mac Cormack W.P."/>
        </authorList>
    </citation>
    <scope>NUCLEOTIDE SEQUENCE [LARGE SCALE GENOMIC DNA]</scope>
    <source>
        <strain evidence="2 3">JUB59</strain>
    </source>
</reference>
<gene>
    <name evidence="2" type="ORF">BZARG_1318</name>
</gene>
<organism evidence="2 3">
    <name type="scientific">Bizionia argentinensis JUB59</name>
    <dbReference type="NCBI Taxonomy" id="1046627"/>
    <lineage>
        <taxon>Bacteria</taxon>
        <taxon>Pseudomonadati</taxon>
        <taxon>Bacteroidota</taxon>
        <taxon>Flavobacteriia</taxon>
        <taxon>Flavobacteriales</taxon>
        <taxon>Flavobacteriaceae</taxon>
        <taxon>Bizionia</taxon>
    </lineage>
</organism>